<sequence length="1064" mass="122636">MARDQGFVLQSKLQAPQIKAKTLHRQRLIDLLTQNMNKKLITICAGAGYGKTTLLSQFISSEKFPYVYYHLEKSDAAPAVFFSYLIAGIRKLYPELGAKTERLGQFFNAPQRYVNIIVGTFINEIIEHVTDNLYLILEDYHALYPSEQIESMLIYLLEHLPEPLHFIITSRVALPISVSQLRARGEIFELGNQHLRFTKGEIRELFGMAYSGTLKESELEWIREHSEGWPTSLRLILQSADYLEDEESSGYIRKILEDYYRSQSNIFNYFAQEIYNKESKSTKQFLADCATLEWLTPELCDAATKRRDSADILEDLTTRNAFLVRMPGVGYRFHNLFRDFLTSKITDKRKTKRIYRRAGDYYLKENRVEEALRFYLLAEHYTKASKIIQNIGAELIAQGKSAILCSNIEMIPKSFRQQRPSLLMTYAQSLMYVGRPDEAKNNCLRAVQLFKKRSHVTGKYADALYTLGGMYLNLGKFDAAKRWFKRALDVCPARLRLTRAAILNSIGSVHTAVGGKQLSIATKYFRKALKIAQRNAFKSLEASILNNWGMNEFRSGNLRRAYSVLSKIVPLLEEHYTPGCGAGFFNASRFAMLLGYRREAQSILDAGTRICSMYNDVWSMSTLWHGYALVYHEIGDVNKATSYAAKALEMSEKLGHVQGIIKALNELSYIEIVSGKISDAERNLSKARVLMGSKTDIEAIPLLLTDAKLRIAQGKYTDAESMLVDALTLSRKLHHHYYSYLLTQELSSMYHKKGDMDRAFVMFDEAVSLSRANGYDYLLLKMLGDETWILRHIRKDSKNGRYVVSAIKKSELSIHWIDITFFGVPRIFIDDTEVPDRAWRTVKAKKLFCYLFLHRAGQVTRDVLIEALWPDATPSSGSDNLRKAIQYVRETVKPYVDRADDVITSSKGVFYPSAQSSVWIDSEEFERLVSKAKQFEVSDTARIGTLESALALYHDDFATGWYEPWAEEQRRHHQNLYEECLSMMAQHYVERNKPKEAVQWFKKLIELDFFDEEYHRGLMKMYAALGRSREIQNDFQKLKTRLEKELKTEPQEETVRLYTSLVKK</sequence>
<dbReference type="Pfam" id="PF13181">
    <property type="entry name" value="TPR_8"/>
    <property type="match status" value="1"/>
</dbReference>
<evidence type="ECO:0000256" key="1">
    <source>
        <dbReference type="PROSITE-ProRule" id="PRU00339"/>
    </source>
</evidence>
<dbReference type="PANTHER" id="PTHR35807">
    <property type="entry name" value="TRANSCRIPTIONAL REGULATOR REDD-RELATED"/>
    <property type="match status" value="1"/>
</dbReference>
<organism evidence="3 4">
    <name type="scientific">candidate division WOR_3 bacterium SM23_60</name>
    <dbReference type="NCBI Taxonomy" id="1703780"/>
    <lineage>
        <taxon>Bacteria</taxon>
        <taxon>Bacteria division WOR-3</taxon>
    </lineage>
</organism>
<dbReference type="Gene3D" id="1.10.10.10">
    <property type="entry name" value="Winged helix-like DNA-binding domain superfamily/Winged helix DNA-binding domain"/>
    <property type="match status" value="1"/>
</dbReference>
<dbReference type="InterPro" id="IPR016032">
    <property type="entry name" value="Sig_transdc_resp-reg_C-effctor"/>
</dbReference>
<feature type="domain" description="Bacterial transcriptional activator" evidence="2">
    <location>
        <begin position="920"/>
        <end position="1062"/>
    </location>
</feature>
<evidence type="ECO:0000259" key="2">
    <source>
        <dbReference type="SMART" id="SM01043"/>
    </source>
</evidence>
<dbReference type="SUPFAM" id="SSF52540">
    <property type="entry name" value="P-loop containing nucleoside triphosphate hydrolases"/>
    <property type="match status" value="1"/>
</dbReference>
<gene>
    <name evidence="3" type="ORF">AMJ87_04480</name>
</gene>
<accession>A0A0S8GJC0</accession>
<feature type="repeat" description="TPR" evidence="1">
    <location>
        <begin position="461"/>
        <end position="494"/>
    </location>
</feature>
<dbReference type="InterPro" id="IPR027417">
    <property type="entry name" value="P-loop_NTPase"/>
</dbReference>
<dbReference type="PROSITE" id="PS50005">
    <property type="entry name" value="TPR"/>
    <property type="match status" value="1"/>
</dbReference>
<dbReference type="Pfam" id="PF25873">
    <property type="entry name" value="WHD_MalT"/>
    <property type="match status" value="1"/>
</dbReference>
<dbReference type="InterPro" id="IPR051677">
    <property type="entry name" value="AfsR-DnrI-RedD_regulator"/>
</dbReference>
<comment type="caution">
    <text evidence="3">The sequence shown here is derived from an EMBL/GenBank/DDBJ whole genome shotgun (WGS) entry which is preliminary data.</text>
</comment>
<dbReference type="SMART" id="SM01043">
    <property type="entry name" value="BTAD"/>
    <property type="match status" value="1"/>
</dbReference>
<dbReference type="InterPro" id="IPR005158">
    <property type="entry name" value="BTAD"/>
</dbReference>
<keyword evidence="1" id="KW-0802">TPR repeat</keyword>
<dbReference type="SUPFAM" id="SSF48452">
    <property type="entry name" value="TPR-like"/>
    <property type="match status" value="3"/>
</dbReference>
<dbReference type="GO" id="GO:0006355">
    <property type="term" value="P:regulation of DNA-templated transcription"/>
    <property type="evidence" value="ECO:0007669"/>
    <property type="project" value="InterPro"/>
</dbReference>
<evidence type="ECO:0000313" key="4">
    <source>
        <dbReference type="Proteomes" id="UP000051096"/>
    </source>
</evidence>
<dbReference type="InterPro" id="IPR036388">
    <property type="entry name" value="WH-like_DNA-bd_sf"/>
</dbReference>
<dbReference type="EMBL" id="LJUO01000029">
    <property type="protein sequence ID" value="KPK72530.1"/>
    <property type="molecule type" value="Genomic_DNA"/>
</dbReference>
<dbReference type="SUPFAM" id="SSF46894">
    <property type="entry name" value="C-terminal effector domain of the bipartite response regulators"/>
    <property type="match status" value="1"/>
</dbReference>
<dbReference type="PROSITE" id="PS50293">
    <property type="entry name" value="TPR_REGION"/>
    <property type="match status" value="1"/>
</dbReference>
<dbReference type="Proteomes" id="UP000051096">
    <property type="component" value="Unassembled WGS sequence"/>
</dbReference>
<proteinExistence type="predicted"/>
<evidence type="ECO:0000313" key="3">
    <source>
        <dbReference type="EMBL" id="KPK72530.1"/>
    </source>
</evidence>
<protein>
    <recommendedName>
        <fullName evidence="2">Bacterial transcriptional activator domain-containing protein</fullName>
    </recommendedName>
</protein>
<dbReference type="InterPro" id="IPR011990">
    <property type="entry name" value="TPR-like_helical_dom_sf"/>
</dbReference>
<dbReference type="AlphaFoldDB" id="A0A0S8GJC0"/>
<dbReference type="GO" id="GO:0003677">
    <property type="term" value="F:DNA binding"/>
    <property type="evidence" value="ECO:0007669"/>
    <property type="project" value="InterPro"/>
</dbReference>
<dbReference type="InterPro" id="IPR059106">
    <property type="entry name" value="WHD_MalT"/>
</dbReference>
<dbReference type="InterPro" id="IPR019734">
    <property type="entry name" value="TPR_rpt"/>
</dbReference>
<dbReference type="Pfam" id="PF13424">
    <property type="entry name" value="TPR_12"/>
    <property type="match status" value="1"/>
</dbReference>
<dbReference type="Pfam" id="PF03704">
    <property type="entry name" value="BTAD"/>
    <property type="match status" value="1"/>
</dbReference>
<name>A0A0S8GJC0_UNCW3</name>
<reference evidence="3 4" key="1">
    <citation type="journal article" date="2015" name="Microbiome">
        <title>Genomic resolution of linkages in carbon, nitrogen, and sulfur cycling among widespread estuary sediment bacteria.</title>
        <authorList>
            <person name="Baker B.J."/>
            <person name="Lazar C.S."/>
            <person name="Teske A.P."/>
            <person name="Dick G.J."/>
        </authorList>
    </citation>
    <scope>NUCLEOTIDE SEQUENCE [LARGE SCALE GENOMIC DNA]</scope>
    <source>
        <strain evidence="3">SM23_60</strain>
    </source>
</reference>
<dbReference type="SMART" id="SM00028">
    <property type="entry name" value="TPR"/>
    <property type="match status" value="8"/>
</dbReference>
<dbReference type="Gene3D" id="3.40.50.300">
    <property type="entry name" value="P-loop containing nucleotide triphosphate hydrolases"/>
    <property type="match status" value="1"/>
</dbReference>
<dbReference type="Gene3D" id="1.25.40.10">
    <property type="entry name" value="Tetratricopeptide repeat domain"/>
    <property type="match status" value="3"/>
</dbReference>